<accession>A0A382CS41</accession>
<organism evidence="1">
    <name type="scientific">marine metagenome</name>
    <dbReference type="NCBI Taxonomy" id="408172"/>
    <lineage>
        <taxon>unclassified sequences</taxon>
        <taxon>metagenomes</taxon>
        <taxon>ecological metagenomes</taxon>
    </lineage>
</organism>
<reference evidence="1" key="1">
    <citation type="submission" date="2018-05" db="EMBL/GenBank/DDBJ databases">
        <authorList>
            <person name="Lanie J.A."/>
            <person name="Ng W.-L."/>
            <person name="Kazmierczak K.M."/>
            <person name="Andrzejewski T.M."/>
            <person name="Davidsen T.M."/>
            <person name="Wayne K.J."/>
            <person name="Tettelin H."/>
            <person name="Glass J.I."/>
            <person name="Rusch D."/>
            <person name="Podicherti R."/>
            <person name="Tsui H.-C.T."/>
            <person name="Winkler M.E."/>
        </authorList>
    </citation>
    <scope>NUCLEOTIDE SEQUENCE</scope>
</reference>
<protein>
    <submittedName>
        <fullName evidence="1">Uncharacterized protein</fullName>
    </submittedName>
</protein>
<feature type="non-terminal residue" evidence="1">
    <location>
        <position position="1"/>
    </location>
</feature>
<proteinExistence type="predicted"/>
<sequence length="51" mass="5427">VVIHLLAFPASGRRGGALADGYTSDSRIRHSPGSAVAFLKRLADSGNNQRY</sequence>
<name>A0A382CS41_9ZZZZ</name>
<gene>
    <name evidence="1" type="ORF">METZ01_LOCUS181496</name>
</gene>
<evidence type="ECO:0000313" key="1">
    <source>
        <dbReference type="EMBL" id="SVB28642.1"/>
    </source>
</evidence>
<dbReference type="AlphaFoldDB" id="A0A382CS41"/>
<dbReference type="EMBL" id="UINC01035745">
    <property type="protein sequence ID" value="SVB28642.1"/>
    <property type="molecule type" value="Genomic_DNA"/>
</dbReference>